<dbReference type="EMBL" id="WNTK01000031">
    <property type="protein sequence ID" value="KAG9472916.1"/>
    <property type="molecule type" value="Genomic_DNA"/>
</dbReference>
<feature type="chain" id="PRO_5035325329" description="Zinc transporter ZIP4" evidence="23">
    <location>
        <begin position="22"/>
        <end position="736"/>
    </location>
</feature>
<keyword evidence="9" id="KW-0967">Endosome</keyword>
<comment type="function">
    <text evidence="20">Selective transporter that mediates the uptake of Zn(2+). Plays an essential role for dietary zinc uptake from small intestine. The Zn(2+) uniporter activity is regulated by zinc availability. Also exhibits polyspecific binding and transport of Cu(2+), Cd(2+) and possibly Ni(2+) but at higher concentrations.</text>
</comment>
<evidence type="ECO:0000256" key="12">
    <source>
        <dbReference type="ARBA" id="ARBA00022906"/>
    </source>
</evidence>
<feature type="compositionally biased region" description="Basic residues" evidence="21">
    <location>
        <begin position="329"/>
        <end position="341"/>
    </location>
</feature>
<protein>
    <recommendedName>
        <fullName evidence="17">Zinc transporter ZIP4</fullName>
    </recommendedName>
    <alternativeName>
        <fullName evidence="19">Solute carrier family 39 member 4</fullName>
    </alternativeName>
    <alternativeName>
        <fullName evidence="18">Zrt- and Irt-like protein 4</fullName>
    </alternativeName>
</protein>
<evidence type="ECO:0000256" key="3">
    <source>
        <dbReference type="ARBA" id="ARBA00006939"/>
    </source>
</evidence>
<evidence type="ECO:0000256" key="5">
    <source>
        <dbReference type="ARBA" id="ARBA00022475"/>
    </source>
</evidence>
<evidence type="ECO:0000256" key="2">
    <source>
        <dbReference type="ARBA" id="ARBA00004424"/>
    </source>
</evidence>
<keyword evidence="11" id="KW-0832">Ubl conjugation</keyword>
<evidence type="ECO:0000256" key="8">
    <source>
        <dbReference type="ARBA" id="ARBA00022729"/>
    </source>
</evidence>
<evidence type="ECO:0000256" key="19">
    <source>
        <dbReference type="ARBA" id="ARBA00042777"/>
    </source>
</evidence>
<evidence type="ECO:0000256" key="14">
    <source>
        <dbReference type="ARBA" id="ARBA00023065"/>
    </source>
</evidence>
<feature type="region of interest" description="Disordered" evidence="21">
    <location>
        <begin position="530"/>
        <end position="575"/>
    </location>
</feature>
<dbReference type="GO" id="GO:0071578">
    <property type="term" value="P:zinc ion import across plasma membrane"/>
    <property type="evidence" value="ECO:0007669"/>
    <property type="project" value="TreeGrafter"/>
</dbReference>
<evidence type="ECO:0000256" key="21">
    <source>
        <dbReference type="SAM" id="MobiDB-lite"/>
    </source>
</evidence>
<feature type="transmembrane region" description="Helical" evidence="22">
    <location>
        <begin position="707"/>
        <end position="730"/>
    </location>
</feature>
<evidence type="ECO:0000256" key="22">
    <source>
        <dbReference type="SAM" id="Phobius"/>
    </source>
</evidence>
<evidence type="ECO:0000313" key="27">
    <source>
        <dbReference type="Proteomes" id="UP000770717"/>
    </source>
</evidence>
<keyword evidence="7" id="KW-0479">Metal-binding</keyword>
<evidence type="ECO:0000256" key="15">
    <source>
        <dbReference type="ARBA" id="ARBA00023136"/>
    </source>
</evidence>
<dbReference type="AlphaFoldDB" id="A0A8J6EQ94"/>
<proteinExistence type="inferred from homology"/>
<keyword evidence="6 22" id="KW-0812">Transmembrane</keyword>
<feature type="domain" description="Zinc transporter ZIP4/12 EF-hand" evidence="25">
    <location>
        <begin position="319"/>
        <end position="396"/>
    </location>
</feature>
<evidence type="ECO:0000256" key="18">
    <source>
        <dbReference type="ARBA" id="ARBA00041703"/>
    </source>
</evidence>
<dbReference type="OrthoDB" id="200954at2759"/>
<keyword evidence="27" id="KW-1185">Reference proteome</keyword>
<comment type="similarity">
    <text evidence="3">Belongs to the ZIP transporter (TC 2.A.5) family.</text>
</comment>
<dbReference type="Pfam" id="PF18292">
    <property type="entry name" value="ZIP4_domain"/>
    <property type="match status" value="1"/>
</dbReference>
<feature type="transmembrane region" description="Helical" evidence="22">
    <location>
        <begin position="451"/>
        <end position="471"/>
    </location>
</feature>
<evidence type="ECO:0000256" key="7">
    <source>
        <dbReference type="ARBA" id="ARBA00022723"/>
    </source>
</evidence>
<keyword evidence="14" id="KW-0406">Ion transport</keyword>
<dbReference type="PANTHER" id="PTHR12191:SF21">
    <property type="entry name" value="ZINC TRANSPORTER ZIP4"/>
    <property type="match status" value="1"/>
</dbReference>
<evidence type="ECO:0000256" key="10">
    <source>
        <dbReference type="ARBA" id="ARBA00022833"/>
    </source>
</evidence>
<gene>
    <name evidence="26" type="ORF">GDO78_016086</name>
</gene>
<keyword evidence="10" id="KW-0862">Zinc</keyword>
<comment type="subcellular location">
    <subcellularLocation>
        <location evidence="2">Apical cell membrane</location>
        <topology evidence="2">Multi-pass membrane protein</topology>
    </subcellularLocation>
    <subcellularLocation>
        <location evidence="1">Recycling endosome membrane</location>
        <topology evidence="1">Multi-pass membrane protein</topology>
    </subcellularLocation>
</comment>
<feature type="transmembrane region" description="Helical" evidence="22">
    <location>
        <begin position="676"/>
        <end position="695"/>
    </location>
</feature>
<dbReference type="GO" id="GO:0016324">
    <property type="term" value="C:apical plasma membrane"/>
    <property type="evidence" value="ECO:0007669"/>
    <property type="project" value="UniProtKB-SubCell"/>
</dbReference>
<reference evidence="26" key="1">
    <citation type="thesis" date="2020" institute="ProQuest LLC" country="789 East Eisenhower Parkway, Ann Arbor, MI, USA">
        <title>Comparative Genomics and Chromosome Evolution.</title>
        <authorList>
            <person name="Mudd A.B."/>
        </authorList>
    </citation>
    <scope>NUCLEOTIDE SEQUENCE</scope>
    <source>
        <strain evidence="26">HN-11 Male</strain>
        <tissue evidence="26">Kidney and liver</tissue>
    </source>
</reference>
<feature type="compositionally biased region" description="Basic and acidic residues" evidence="21">
    <location>
        <begin position="224"/>
        <end position="328"/>
    </location>
</feature>
<keyword evidence="13 22" id="KW-1133">Transmembrane helix</keyword>
<evidence type="ECO:0000256" key="16">
    <source>
        <dbReference type="ARBA" id="ARBA00034634"/>
    </source>
</evidence>
<keyword evidence="15 22" id="KW-0472">Membrane</keyword>
<dbReference type="InterPro" id="IPR049406">
    <property type="entry name" value="ZIP4_12_EF-hand"/>
</dbReference>
<dbReference type="InterPro" id="IPR041137">
    <property type="entry name" value="ZIP4_N"/>
</dbReference>
<feature type="transmembrane region" description="Helical" evidence="22">
    <location>
        <begin position="416"/>
        <end position="439"/>
    </location>
</feature>
<evidence type="ECO:0000256" key="6">
    <source>
        <dbReference type="ARBA" id="ARBA00022692"/>
    </source>
</evidence>
<evidence type="ECO:0000256" key="4">
    <source>
        <dbReference type="ARBA" id="ARBA00022448"/>
    </source>
</evidence>
<keyword evidence="8 23" id="KW-0732">Signal</keyword>
<dbReference type="GO" id="GO:0055038">
    <property type="term" value="C:recycling endosome membrane"/>
    <property type="evidence" value="ECO:0007669"/>
    <property type="project" value="UniProtKB-SubCell"/>
</dbReference>
<evidence type="ECO:0000256" key="11">
    <source>
        <dbReference type="ARBA" id="ARBA00022843"/>
    </source>
</evidence>
<comment type="catalytic activity">
    <reaction evidence="16">
        <text>Zn(2+)(in) = Zn(2+)(out)</text>
        <dbReference type="Rhea" id="RHEA:29351"/>
        <dbReference type="ChEBI" id="CHEBI:29105"/>
    </reaction>
</comment>
<comment type="caution">
    <text evidence="26">The sequence shown here is derived from an EMBL/GenBank/DDBJ whole genome shotgun (WGS) entry which is preliminary data.</text>
</comment>
<keyword evidence="12" id="KW-0864">Zinc transport</keyword>
<feature type="signal peptide" evidence="23">
    <location>
        <begin position="1"/>
        <end position="21"/>
    </location>
</feature>
<evidence type="ECO:0000256" key="13">
    <source>
        <dbReference type="ARBA" id="ARBA00022989"/>
    </source>
</evidence>
<name>A0A8J6EQ94_ELECQ</name>
<feature type="domain" description="Zinc transporter ZIP4 N-terminal" evidence="24">
    <location>
        <begin position="48"/>
        <end position="185"/>
    </location>
</feature>
<evidence type="ECO:0000256" key="17">
    <source>
        <dbReference type="ARBA" id="ARBA00039394"/>
    </source>
</evidence>
<dbReference type="Proteomes" id="UP000770717">
    <property type="component" value="Unassembled WGS sequence"/>
</dbReference>
<dbReference type="Pfam" id="PF02535">
    <property type="entry name" value="Zip"/>
    <property type="match status" value="1"/>
</dbReference>
<evidence type="ECO:0000259" key="24">
    <source>
        <dbReference type="Pfam" id="PF18292"/>
    </source>
</evidence>
<feature type="transmembrane region" description="Helical" evidence="22">
    <location>
        <begin position="498"/>
        <end position="515"/>
    </location>
</feature>
<evidence type="ECO:0000256" key="23">
    <source>
        <dbReference type="SAM" id="SignalP"/>
    </source>
</evidence>
<dbReference type="GO" id="GO:0030003">
    <property type="term" value="P:intracellular monoatomic cation homeostasis"/>
    <property type="evidence" value="ECO:0007669"/>
    <property type="project" value="TreeGrafter"/>
</dbReference>
<evidence type="ECO:0000313" key="26">
    <source>
        <dbReference type="EMBL" id="KAG9472916.1"/>
    </source>
</evidence>
<feature type="transmembrane region" description="Helical" evidence="22">
    <location>
        <begin position="648"/>
        <end position="670"/>
    </location>
</feature>
<evidence type="ECO:0000256" key="1">
    <source>
        <dbReference type="ARBA" id="ARBA00004195"/>
    </source>
</evidence>
<dbReference type="GO" id="GO:0046872">
    <property type="term" value="F:metal ion binding"/>
    <property type="evidence" value="ECO:0007669"/>
    <property type="project" value="UniProtKB-KW"/>
</dbReference>
<feature type="region of interest" description="Disordered" evidence="21">
    <location>
        <begin position="224"/>
        <end position="341"/>
    </location>
</feature>
<accession>A0A8J6EQ94</accession>
<dbReference type="InterPro" id="IPR003689">
    <property type="entry name" value="ZIP"/>
</dbReference>
<evidence type="ECO:0000256" key="9">
    <source>
        <dbReference type="ARBA" id="ARBA00022753"/>
    </source>
</evidence>
<dbReference type="Pfam" id="PF21116">
    <property type="entry name" value="EF-hand_Zip"/>
    <property type="match status" value="1"/>
</dbReference>
<dbReference type="PANTHER" id="PTHR12191">
    <property type="entry name" value="SOLUTE CARRIER FAMILY 39"/>
    <property type="match status" value="1"/>
</dbReference>
<sequence length="736" mass="82349">MSVSSIWMCLALVVLCPAAITHETPFQKVLNQLSPGQPALNTTAVADLIKHLEDRVQCRNVSCEKCLTTSILFGSLNKSSDSQLDADGYATLSGGLLSYVSNTSSTCAAVKEGNWLKSILPKNDEAVEATLNIIATILPSYKPAKDQVGICMNAKDILNMTSDPDHVTPMIEEALLAVVLEGTCVTVLPPPNYFIDYIYKLYNNSLNVSGLTDLMKTLKLVNKDSHSDDHEDGHDHDHEDGHDHDHEDGHDHDHEDGHDHNHEEGHDHDHDHNLGAAHDDDHDHNSAHLHEDDHDHSHEGEHNPNDIHEDDHDHAHEDHDHEHNEDHKNHTHEHRRRRRSLRQSDIHIHHWDKVRLQTCFSAQDILKIHGVDANDKISKEKLIDISSSLLQQQLVGICPDKHQHVSTDRQLSTAELYIYASIANLIVCLCAVFGIVVLLCTTCTAVYEYVIQFFVSLAVGSLTGDAILHLIPQFLGLHSHSHANDHAHHHEEEEDHTHIWKLLAVLGGLYAFFIMEKMFGMLIKDEEHDDDGHGHSHGISMQDFREEQKKRKQQKQSMSQADLVSPDVEFQNSTPPVRSRELRMIPYMITIGDAIHNFADGLAMGAAFATSWRTGLATTIAVICHELPHELGDFAALLHAGLSVRMALILNFGSALTSFIGLYIALSVAADEAIQQWIFTVATGLFLYVALVDMLPAMMNVKDRRPWLIFILHNLGLLIGWAILLLLSIFEENISL</sequence>
<evidence type="ECO:0000259" key="25">
    <source>
        <dbReference type="Pfam" id="PF21116"/>
    </source>
</evidence>
<evidence type="ECO:0000256" key="20">
    <source>
        <dbReference type="ARBA" id="ARBA00055808"/>
    </source>
</evidence>
<organism evidence="26 27">
    <name type="scientific">Eleutherodactylus coqui</name>
    <name type="common">Puerto Rican coqui</name>
    <dbReference type="NCBI Taxonomy" id="57060"/>
    <lineage>
        <taxon>Eukaryota</taxon>
        <taxon>Metazoa</taxon>
        <taxon>Chordata</taxon>
        <taxon>Craniata</taxon>
        <taxon>Vertebrata</taxon>
        <taxon>Euteleostomi</taxon>
        <taxon>Amphibia</taxon>
        <taxon>Batrachia</taxon>
        <taxon>Anura</taxon>
        <taxon>Neobatrachia</taxon>
        <taxon>Hyloidea</taxon>
        <taxon>Eleutherodactylidae</taxon>
        <taxon>Eleutherodactylinae</taxon>
        <taxon>Eleutherodactylus</taxon>
        <taxon>Eleutherodactylus</taxon>
    </lineage>
</organism>
<keyword evidence="5" id="KW-1003">Cell membrane</keyword>
<dbReference type="GO" id="GO:0005385">
    <property type="term" value="F:zinc ion transmembrane transporter activity"/>
    <property type="evidence" value="ECO:0007669"/>
    <property type="project" value="TreeGrafter"/>
</dbReference>
<dbReference type="GO" id="GO:0140410">
    <property type="term" value="F:monoatomic cation:bicarbonate symporter activity"/>
    <property type="evidence" value="ECO:0007669"/>
    <property type="project" value="TreeGrafter"/>
</dbReference>
<dbReference type="InterPro" id="IPR050799">
    <property type="entry name" value="ZIP_Transporter"/>
</dbReference>
<keyword evidence="4" id="KW-0813">Transport</keyword>